<gene>
    <name evidence="1" type="ORF">KR51_00025730</name>
</gene>
<protein>
    <submittedName>
        <fullName evidence="1">Uncharacterized protein</fullName>
    </submittedName>
</protein>
<organism evidence="1 2">
    <name type="scientific">Rubidibacter lacunae KORDI 51-2</name>
    <dbReference type="NCBI Taxonomy" id="582515"/>
    <lineage>
        <taxon>Bacteria</taxon>
        <taxon>Bacillati</taxon>
        <taxon>Cyanobacteriota</taxon>
        <taxon>Cyanophyceae</taxon>
        <taxon>Oscillatoriophycideae</taxon>
        <taxon>Chroococcales</taxon>
        <taxon>Aphanothecaceae</taxon>
        <taxon>Rubidibacter</taxon>
    </lineage>
</organism>
<dbReference type="Proteomes" id="UP000016960">
    <property type="component" value="Unassembled WGS sequence"/>
</dbReference>
<dbReference type="InParanoid" id="U5DIV0"/>
<name>U5DIV0_9CHRO</name>
<proteinExistence type="predicted"/>
<comment type="caution">
    <text evidence="1">The sequence shown here is derived from an EMBL/GenBank/DDBJ whole genome shotgun (WGS) entry which is preliminary data.</text>
</comment>
<accession>U5DIV0</accession>
<keyword evidence="2" id="KW-1185">Reference proteome</keyword>
<dbReference type="AlphaFoldDB" id="U5DIV0"/>
<sequence>MRVNPTEKDLLLLRDPFATSIVSPSYKMPDLTSQTYRDRTARKTAIAFGLRSGSLVLYWLAMDKRAAAIAPEHNHEHPMFNPHQVPPTVRDS</sequence>
<evidence type="ECO:0000313" key="1">
    <source>
        <dbReference type="EMBL" id="ERN40862.1"/>
    </source>
</evidence>
<evidence type="ECO:0000313" key="2">
    <source>
        <dbReference type="Proteomes" id="UP000016960"/>
    </source>
</evidence>
<reference evidence="1 2" key="1">
    <citation type="submission" date="2013-05" db="EMBL/GenBank/DDBJ databases">
        <title>Draft genome sequence of Rubidibacter lacunae KORDI 51-2.</title>
        <authorList>
            <person name="Choi D.H."/>
            <person name="Noh J.H."/>
            <person name="Kwon K.-K."/>
            <person name="Lee J.-H."/>
            <person name="Ryu J.-Y."/>
        </authorList>
    </citation>
    <scope>NUCLEOTIDE SEQUENCE [LARGE SCALE GENOMIC DNA]</scope>
    <source>
        <strain evidence="1 2">KORDI 51-2</strain>
    </source>
</reference>
<dbReference type="EMBL" id="ASSJ01000066">
    <property type="protein sequence ID" value="ERN40862.1"/>
    <property type="molecule type" value="Genomic_DNA"/>
</dbReference>